<organism evidence="7 8">
    <name type="scientific">Permianibacter aggregans</name>
    <dbReference type="NCBI Taxonomy" id="1510150"/>
    <lineage>
        <taxon>Bacteria</taxon>
        <taxon>Pseudomonadati</taxon>
        <taxon>Pseudomonadota</taxon>
        <taxon>Gammaproteobacteria</taxon>
        <taxon>Pseudomonadales</taxon>
        <taxon>Pseudomonadaceae</taxon>
        <taxon>Permianibacter</taxon>
    </lineage>
</organism>
<sequence>MSRKKNTWWHKTRETMAIGLLKLLARLSLRNAQRLGRGVGWLLYRFDNVNRRTARLNLERALPELPEAERERLLQRCMQHLGMTVMEAGVVWLWPIERVRNLVVEVDGFEHFERARAENKGLVLVGPHMGNWEVLGTWCATVAPITGLYRPPKMPSMDVLVRRARERLPAEMAAADQSGVRTMLSALRKDRLLFALSDHEPSKGGGVFAPFFNVTAFTPTFVPKLVERTESPVIIAFAERLPNGGGFRINLRPGPRWPAEWTDIGTATAMNDALEALIREKPEQFLWNYKRFRTRPEGEPMFYPKRRKRAKAKSG</sequence>
<dbReference type="PANTHER" id="PTHR30606">
    <property type="entry name" value="LIPID A BIOSYNTHESIS LAUROYL ACYLTRANSFERASE"/>
    <property type="match status" value="1"/>
</dbReference>
<evidence type="ECO:0000256" key="6">
    <source>
        <dbReference type="ARBA" id="ARBA00023315"/>
    </source>
</evidence>
<evidence type="ECO:0000256" key="1">
    <source>
        <dbReference type="ARBA" id="ARBA00004533"/>
    </source>
</evidence>
<dbReference type="GO" id="GO:0016746">
    <property type="term" value="F:acyltransferase activity"/>
    <property type="evidence" value="ECO:0007669"/>
    <property type="project" value="UniProtKB-KW"/>
</dbReference>
<dbReference type="CDD" id="cd07984">
    <property type="entry name" value="LPLAT_LABLAT-like"/>
    <property type="match status" value="1"/>
</dbReference>
<dbReference type="PIRSF" id="PIRSF026649">
    <property type="entry name" value="MsbB"/>
    <property type="match status" value="1"/>
</dbReference>
<comment type="caution">
    <text evidence="7">The sequence shown here is derived from an EMBL/GenBank/DDBJ whole genome shotgun (WGS) entry which is preliminary data.</text>
</comment>
<dbReference type="GO" id="GO:0005886">
    <property type="term" value="C:plasma membrane"/>
    <property type="evidence" value="ECO:0007669"/>
    <property type="project" value="UniProtKB-SubCell"/>
</dbReference>
<protein>
    <submittedName>
        <fullName evidence="7">KDO2-lipid IV(A) lauroyltransferase</fullName>
    </submittedName>
</protein>
<gene>
    <name evidence="7" type="ORF">EV696_11472</name>
</gene>
<dbReference type="GO" id="GO:0009247">
    <property type="term" value="P:glycolipid biosynthetic process"/>
    <property type="evidence" value="ECO:0007669"/>
    <property type="project" value="UniProtKB-ARBA"/>
</dbReference>
<keyword evidence="8" id="KW-1185">Reference proteome</keyword>
<dbReference type="Proteomes" id="UP000295375">
    <property type="component" value="Unassembled WGS sequence"/>
</dbReference>
<dbReference type="RefSeq" id="WP_133592005.1">
    <property type="nucleotide sequence ID" value="NZ_CP037953.1"/>
</dbReference>
<dbReference type="InterPro" id="IPR004960">
    <property type="entry name" value="LipA_acyltrans"/>
</dbReference>
<reference evidence="7 8" key="1">
    <citation type="submission" date="2019-03" db="EMBL/GenBank/DDBJ databases">
        <title>Genomic Encyclopedia of Type Strains, Phase IV (KMG-IV): sequencing the most valuable type-strain genomes for metagenomic binning, comparative biology and taxonomic classification.</title>
        <authorList>
            <person name="Goeker M."/>
        </authorList>
    </citation>
    <scope>NUCLEOTIDE SEQUENCE [LARGE SCALE GENOMIC DNA]</scope>
    <source>
        <strain evidence="7 8">DSM 103792</strain>
    </source>
</reference>
<evidence type="ECO:0000256" key="3">
    <source>
        <dbReference type="ARBA" id="ARBA00022519"/>
    </source>
</evidence>
<keyword evidence="5" id="KW-0472">Membrane</keyword>
<accession>A0A4V3D733</accession>
<proteinExistence type="predicted"/>
<evidence type="ECO:0000256" key="2">
    <source>
        <dbReference type="ARBA" id="ARBA00022475"/>
    </source>
</evidence>
<comment type="subcellular location">
    <subcellularLocation>
        <location evidence="1">Cell inner membrane</location>
    </subcellularLocation>
</comment>
<dbReference type="OrthoDB" id="9803456at2"/>
<evidence type="ECO:0000256" key="4">
    <source>
        <dbReference type="ARBA" id="ARBA00022679"/>
    </source>
</evidence>
<evidence type="ECO:0000313" key="8">
    <source>
        <dbReference type="Proteomes" id="UP000295375"/>
    </source>
</evidence>
<dbReference type="Pfam" id="PF03279">
    <property type="entry name" value="Lip_A_acyltrans"/>
    <property type="match status" value="1"/>
</dbReference>
<dbReference type="PANTHER" id="PTHR30606:SF10">
    <property type="entry name" value="PHOSPHATIDYLINOSITOL MANNOSIDE ACYLTRANSFERASE"/>
    <property type="match status" value="1"/>
</dbReference>
<evidence type="ECO:0000256" key="5">
    <source>
        <dbReference type="ARBA" id="ARBA00023136"/>
    </source>
</evidence>
<keyword evidence="3" id="KW-0997">Cell inner membrane</keyword>
<dbReference type="AlphaFoldDB" id="A0A4V3D733"/>
<name>A0A4V3D733_9GAMM</name>
<keyword evidence="4 7" id="KW-0808">Transferase</keyword>
<keyword evidence="6" id="KW-0012">Acyltransferase</keyword>
<keyword evidence="2" id="KW-1003">Cell membrane</keyword>
<dbReference type="EMBL" id="SNYM01000014">
    <property type="protein sequence ID" value="TDQ46287.1"/>
    <property type="molecule type" value="Genomic_DNA"/>
</dbReference>
<evidence type="ECO:0000313" key="7">
    <source>
        <dbReference type="EMBL" id="TDQ46287.1"/>
    </source>
</evidence>